<dbReference type="Pfam" id="PF03007">
    <property type="entry name" value="WS_DGAT_cat"/>
    <property type="match status" value="1"/>
</dbReference>
<accession>A0A164I0M7</accession>
<dbReference type="EC" id="2.3.1.20" evidence="4 11"/>
<keyword evidence="15" id="KW-1185">Reference proteome</keyword>
<evidence type="ECO:0000313" key="14">
    <source>
        <dbReference type="EMBL" id="KZM68989.1"/>
    </source>
</evidence>
<dbReference type="GO" id="GO:0006071">
    <property type="term" value="P:glycerol metabolic process"/>
    <property type="evidence" value="ECO:0007669"/>
    <property type="project" value="UniProtKB-KW"/>
</dbReference>
<protein>
    <recommendedName>
        <fullName evidence="4 11">Diacylglycerol O-acyltransferase</fullName>
        <ecNumber evidence="4 11">2.3.1.20</ecNumber>
    </recommendedName>
</protein>
<dbReference type="InterPro" id="IPR014292">
    <property type="entry name" value="Acyl_transf_WS/DGAT"/>
</dbReference>
<evidence type="ECO:0000256" key="1">
    <source>
        <dbReference type="ARBA" id="ARBA00004771"/>
    </source>
</evidence>
<feature type="domain" description="O-acyltransferase WSD1-like N-terminal" evidence="12">
    <location>
        <begin position="4"/>
        <end position="260"/>
    </location>
</feature>
<evidence type="ECO:0000256" key="5">
    <source>
        <dbReference type="ARBA" id="ARBA00022516"/>
    </source>
</evidence>
<dbReference type="InterPro" id="IPR009721">
    <property type="entry name" value="O-acyltransferase_WSD1_C"/>
</dbReference>
<evidence type="ECO:0000256" key="4">
    <source>
        <dbReference type="ARBA" id="ARBA00013244"/>
    </source>
</evidence>
<dbReference type="GO" id="GO:0001666">
    <property type="term" value="P:response to hypoxia"/>
    <property type="evidence" value="ECO:0007669"/>
    <property type="project" value="TreeGrafter"/>
</dbReference>
<evidence type="ECO:0000256" key="7">
    <source>
        <dbReference type="ARBA" id="ARBA00022798"/>
    </source>
</evidence>
<dbReference type="SUPFAM" id="SSF52777">
    <property type="entry name" value="CoA-dependent acyltransferases"/>
    <property type="match status" value="1"/>
</dbReference>
<gene>
    <name evidence="14" type="ORF">AWN90_14680</name>
</gene>
<keyword evidence="8 11" id="KW-0443">Lipid metabolism</keyword>
<dbReference type="STRING" id="455432.AWN90_14680"/>
<evidence type="ECO:0000313" key="15">
    <source>
        <dbReference type="Proteomes" id="UP000076512"/>
    </source>
</evidence>
<evidence type="ECO:0000259" key="12">
    <source>
        <dbReference type="Pfam" id="PF03007"/>
    </source>
</evidence>
<dbReference type="PANTHER" id="PTHR31650:SF1">
    <property type="entry name" value="WAX ESTER SYNTHASE_DIACYLGLYCEROL ACYLTRANSFERASE 4-RELATED"/>
    <property type="match status" value="1"/>
</dbReference>
<dbReference type="GO" id="GO:0019432">
    <property type="term" value="P:triglyceride biosynthetic process"/>
    <property type="evidence" value="ECO:0007669"/>
    <property type="project" value="UniProtKB-UniPathway"/>
</dbReference>
<keyword evidence="7 11" id="KW-0319">Glycerol metabolism</keyword>
<comment type="pathway">
    <text evidence="2">Lipid metabolism.</text>
</comment>
<comment type="similarity">
    <text evidence="3 11">Belongs to the long-chain O-acyltransferase family.</text>
</comment>
<dbReference type="GO" id="GO:0051701">
    <property type="term" value="P:biological process involved in interaction with host"/>
    <property type="evidence" value="ECO:0007669"/>
    <property type="project" value="TreeGrafter"/>
</dbReference>
<dbReference type="PANTHER" id="PTHR31650">
    <property type="entry name" value="O-ACYLTRANSFERASE (WSD1-LIKE) FAMILY PROTEIN"/>
    <property type="match status" value="1"/>
</dbReference>
<dbReference type="OrthoDB" id="9810950at2"/>
<reference evidence="14 15" key="1">
    <citation type="submission" date="2016-04" db="EMBL/GenBank/DDBJ databases">
        <authorList>
            <person name="Evans L.H."/>
            <person name="Alamgir A."/>
            <person name="Owens N."/>
            <person name="Weber N.D."/>
            <person name="Virtaneva K."/>
            <person name="Barbian K."/>
            <person name="Babar A."/>
            <person name="Rosenke K."/>
        </authorList>
    </citation>
    <scope>NUCLEOTIDE SEQUENCE [LARGE SCALE GENOMIC DNA]</scope>
    <source>
        <strain evidence="14 15">IFM 0406</strain>
    </source>
</reference>
<comment type="catalytic activity">
    <reaction evidence="10 11">
        <text>an acyl-CoA + a 1,2-diacyl-sn-glycerol = a triacyl-sn-glycerol + CoA</text>
        <dbReference type="Rhea" id="RHEA:10868"/>
        <dbReference type="ChEBI" id="CHEBI:17815"/>
        <dbReference type="ChEBI" id="CHEBI:57287"/>
        <dbReference type="ChEBI" id="CHEBI:58342"/>
        <dbReference type="ChEBI" id="CHEBI:64615"/>
        <dbReference type="EC" id="2.3.1.20"/>
    </reaction>
</comment>
<dbReference type="NCBIfam" id="TIGR02946">
    <property type="entry name" value="acyl_WS_DGAT"/>
    <property type="match status" value="1"/>
</dbReference>
<dbReference type="GO" id="GO:0004144">
    <property type="term" value="F:diacylglycerol O-acyltransferase activity"/>
    <property type="evidence" value="ECO:0007669"/>
    <property type="project" value="UniProtKB-EC"/>
</dbReference>
<dbReference type="RefSeq" id="WP_067581054.1">
    <property type="nucleotide sequence ID" value="NZ_JABMCZ010000002.1"/>
</dbReference>
<evidence type="ECO:0000256" key="9">
    <source>
        <dbReference type="ARBA" id="ARBA00023315"/>
    </source>
</evidence>
<dbReference type="InterPro" id="IPR004255">
    <property type="entry name" value="O-acyltransferase_WSD1_N"/>
</dbReference>
<comment type="caution">
    <text evidence="14">The sequence shown here is derived from an EMBL/GenBank/DDBJ whole genome shotgun (WGS) entry which is preliminary data.</text>
</comment>
<evidence type="ECO:0000256" key="10">
    <source>
        <dbReference type="ARBA" id="ARBA00048109"/>
    </source>
</evidence>
<name>A0A164I0M7_9NOCA</name>
<evidence type="ECO:0000256" key="6">
    <source>
        <dbReference type="ARBA" id="ARBA00022679"/>
    </source>
</evidence>
<comment type="pathway">
    <text evidence="1 11">Glycerolipid metabolism; triacylglycerol biosynthesis.</text>
</comment>
<keyword evidence="9 11" id="KW-0012">Acyltransferase</keyword>
<dbReference type="Pfam" id="PF06974">
    <property type="entry name" value="WS_DGAT_C"/>
    <property type="match status" value="1"/>
</dbReference>
<dbReference type="GO" id="GO:0005886">
    <property type="term" value="C:plasma membrane"/>
    <property type="evidence" value="ECO:0007669"/>
    <property type="project" value="TreeGrafter"/>
</dbReference>
<dbReference type="EMBL" id="LWGR01000021">
    <property type="protein sequence ID" value="KZM68989.1"/>
    <property type="molecule type" value="Genomic_DNA"/>
</dbReference>
<sequence>MDLLNPIDAIFLATESREHPMHVGGLQVFEPPTDAGPGFVASLYEELMATTDVQSRFRRCQRRILGNFSSVVWSHAAEVDLGYHVRRCALPAPGGPTELLDLVGRLHSTLLDRHRPLWEGRVIEGLSGDRFAVYVKVHHALMDGVSALRLLQRTLTDDPYATRLRAPWTIGRPEPEPDDTAGNPWDQLRKALPRLTTGVGGAATAVRALTDGRLELPLSAPPTMFNVPIGGARSVAVGSWPLDRIHAVRRATGTTVNDVVLALSSAALRAYLLERNALPDKPLVAMVPVNVRRATETDSDGNMVAALLCNLGTDIADPAQRLETISASMLAAKQVYAQLPPLEAVALSALLMSPIGLTLVPGFQALPRMPFNLVISNVPGPSKPVYLQGARLDRNYPLSIPFDGQAMNITVTSTADTLDFGLVGCRRSVPRLSSMIDHLDTALTDLENATR</sequence>
<dbReference type="Proteomes" id="UP000076512">
    <property type="component" value="Unassembled WGS sequence"/>
</dbReference>
<evidence type="ECO:0000256" key="2">
    <source>
        <dbReference type="ARBA" id="ARBA00005189"/>
    </source>
</evidence>
<keyword evidence="6 11" id="KW-0808">Transferase</keyword>
<evidence type="ECO:0000256" key="8">
    <source>
        <dbReference type="ARBA" id="ARBA00023098"/>
    </source>
</evidence>
<dbReference type="UniPathway" id="UPA00282"/>
<feature type="domain" description="O-acyltransferase WSD1 C-terminal" evidence="13">
    <location>
        <begin position="301"/>
        <end position="446"/>
    </location>
</feature>
<evidence type="ECO:0000256" key="3">
    <source>
        <dbReference type="ARBA" id="ARBA00009587"/>
    </source>
</evidence>
<evidence type="ECO:0000259" key="13">
    <source>
        <dbReference type="Pfam" id="PF06974"/>
    </source>
</evidence>
<proteinExistence type="inferred from homology"/>
<dbReference type="AlphaFoldDB" id="A0A164I0M7"/>
<organism evidence="14 15">
    <name type="scientific">Nocardia terpenica</name>
    <dbReference type="NCBI Taxonomy" id="455432"/>
    <lineage>
        <taxon>Bacteria</taxon>
        <taxon>Bacillati</taxon>
        <taxon>Actinomycetota</taxon>
        <taxon>Actinomycetes</taxon>
        <taxon>Mycobacteriales</taxon>
        <taxon>Nocardiaceae</taxon>
        <taxon>Nocardia</taxon>
    </lineage>
</organism>
<dbReference type="GO" id="GO:0071731">
    <property type="term" value="P:response to nitric oxide"/>
    <property type="evidence" value="ECO:0007669"/>
    <property type="project" value="TreeGrafter"/>
</dbReference>
<keyword evidence="5 11" id="KW-0444">Lipid biosynthesis</keyword>
<dbReference type="InterPro" id="IPR045034">
    <property type="entry name" value="O-acyltransferase_WSD1-like"/>
</dbReference>
<evidence type="ECO:0000256" key="11">
    <source>
        <dbReference type="RuleBase" id="RU361241"/>
    </source>
</evidence>